<proteinExistence type="predicted"/>
<protein>
    <recommendedName>
        <fullName evidence="4">AAA domain-containing protein</fullName>
    </recommendedName>
</protein>
<dbReference type="InterPro" id="IPR027417">
    <property type="entry name" value="P-loop_NTPase"/>
</dbReference>
<feature type="compositionally biased region" description="Basic and acidic residues" evidence="1">
    <location>
        <begin position="411"/>
        <end position="420"/>
    </location>
</feature>
<dbReference type="EMBL" id="CP092365">
    <property type="protein sequence ID" value="ULN51536.1"/>
    <property type="molecule type" value="Genomic_DNA"/>
</dbReference>
<evidence type="ECO:0000313" key="2">
    <source>
        <dbReference type="EMBL" id="ULN51536.1"/>
    </source>
</evidence>
<feature type="region of interest" description="Disordered" evidence="1">
    <location>
        <begin position="1"/>
        <end position="23"/>
    </location>
</feature>
<accession>A0ABY3U060</accession>
<evidence type="ECO:0000313" key="3">
    <source>
        <dbReference type="Proteomes" id="UP001055200"/>
    </source>
</evidence>
<name>A0ABY3U060_9MYCO</name>
<keyword evidence="3" id="KW-1185">Reference proteome</keyword>
<feature type="compositionally biased region" description="Low complexity" evidence="1">
    <location>
        <begin position="364"/>
        <end position="378"/>
    </location>
</feature>
<dbReference type="RefSeq" id="WP_240169819.1">
    <property type="nucleotide sequence ID" value="NZ_CP092365.1"/>
</dbReference>
<evidence type="ECO:0000256" key="1">
    <source>
        <dbReference type="SAM" id="MobiDB-lite"/>
    </source>
</evidence>
<dbReference type="SUPFAM" id="SSF52540">
    <property type="entry name" value="P-loop containing nucleoside triphosphate hydrolases"/>
    <property type="match status" value="1"/>
</dbReference>
<gene>
    <name evidence="2" type="ORF">MIU77_11520</name>
</gene>
<dbReference type="Proteomes" id="UP001055200">
    <property type="component" value="Chromosome"/>
</dbReference>
<feature type="region of interest" description="Disordered" evidence="1">
    <location>
        <begin position="364"/>
        <end position="420"/>
    </location>
</feature>
<reference evidence="2" key="1">
    <citation type="submission" date="2022-08" db="EMBL/GenBank/DDBJ databases">
        <title>Complete genome sequence of 14 non-tuberculosis mycobacteria type-strains.</title>
        <authorList>
            <person name="Igarashi Y."/>
            <person name="Osugi A."/>
            <person name="Mitarai S."/>
        </authorList>
    </citation>
    <scope>NUCLEOTIDE SEQUENCE</scope>
    <source>
        <strain evidence="2">DSM 45575</strain>
    </source>
</reference>
<evidence type="ECO:0008006" key="4">
    <source>
        <dbReference type="Google" id="ProtNLM"/>
    </source>
</evidence>
<sequence length="420" mass="45589">MTSLEDLEAQWADAPLPDEPAPPVETTWEPIDLGPYLRGEVTPPEPAIGAYRSDGVQFLYPGREHSILGGTEAGKTWLALLCVTAELNRRNTVVYIHFEESDPASTVERLRLLGVTDHDMTERLHFVAPIKGVRPGWLAPLLDVRPSLVVLDGINEAIMLHGQRVDIDGWSAFRQQVIVPFKAGGSAVVGCDHMPISTDESRRDAYGTGHKGNIMDGCRLMLVNREAFGRQMRGRSNLFVTKDRPGRLRIHGKPTKTPGVVFAGTLTVDDTGPDLIAQVCAPKPDDGPTAVSADPIAELMDILYGITLAKPKSRIESKSRLLAAAKNDGHKIRRADGFEAINRLLESDQFRELREGRITYLVAVPTPGTDSGPSGTGSPVPPLKGTGNREPVPESGGNRWEPVGTGGENKGQTDDQETPR</sequence>
<organism evidence="2 3">
    <name type="scientific">Mycolicibacillus parakoreensis</name>
    <dbReference type="NCBI Taxonomy" id="1069221"/>
    <lineage>
        <taxon>Bacteria</taxon>
        <taxon>Bacillati</taxon>
        <taxon>Actinomycetota</taxon>
        <taxon>Actinomycetes</taxon>
        <taxon>Mycobacteriales</taxon>
        <taxon>Mycobacteriaceae</taxon>
        <taxon>Mycolicibacillus</taxon>
    </lineage>
</organism>